<keyword evidence="4" id="KW-1185">Reference proteome</keyword>
<dbReference type="Pfam" id="PF00501">
    <property type="entry name" value="AMP-binding"/>
    <property type="match status" value="1"/>
</dbReference>
<evidence type="ECO:0000313" key="3">
    <source>
        <dbReference type="EMBL" id="KAF9890083.1"/>
    </source>
</evidence>
<reference evidence="3" key="2">
    <citation type="submission" date="2020-02" db="EMBL/GenBank/DDBJ databases">
        <authorList>
            <person name="Gilchrist C.L.M."/>
            <person name="Chooi Y.-H."/>
        </authorList>
    </citation>
    <scope>NUCLEOTIDE SEQUENCE</scope>
    <source>
        <strain evidence="3">MST-FP2251</strain>
    </source>
</reference>
<evidence type="ECO:0008006" key="5">
    <source>
        <dbReference type="Google" id="ProtNLM"/>
    </source>
</evidence>
<evidence type="ECO:0000259" key="2">
    <source>
        <dbReference type="Pfam" id="PF13193"/>
    </source>
</evidence>
<dbReference type="PANTHER" id="PTHR43201:SF6">
    <property type="entry name" value="ACYL COA SYNTHETASE (EUROFUNG)"/>
    <property type="match status" value="1"/>
</dbReference>
<dbReference type="Proteomes" id="UP001194746">
    <property type="component" value="Unassembled WGS sequence"/>
</dbReference>
<dbReference type="InterPro" id="IPR020845">
    <property type="entry name" value="AMP-binding_CS"/>
</dbReference>
<name>A0AAD4GW23_ASPNN</name>
<evidence type="ECO:0000313" key="4">
    <source>
        <dbReference type="Proteomes" id="UP001194746"/>
    </source>
</evidence>
<reference evidence="3" key="1">
    <citation type="journal article" date="2019" name="Beilstein J. Org. Chem.">
        <title>Nanangenines: drimane sesquiterpenoids as the dominant metabolite cohort of a novel Australian fungus, Aspergillus nanangensis.</title>
        <authorList>
            <person name="Lacey H.J."/>
            <person name="Gilchrist C.L.M."/>
            <person name="Crombie A."/>
            <person name="Kalaitzis J.A."/>
            <person name="Vuong D."/>
            <person name="Rutledge P.J."/>
            <person name="Turner P."/>
            <person name="Pitt J.I."/>
            <person name="Lacey E."/>
            <person name="Chooi Y.H."/>
            <person name="Piggott A.M."/>
        </authorList>
    </citation>
    <scope>NUCLEOTIDE SEQUENCE</scope>
    <source>
        <strain evidence="3">MST-FP2251</strain>
    </source>
</reference>
<dbReference type="GO" id="GO:0031956">
    <property type="term" value="F:medium-chain fatty acid-CoA ligase activity"/>
    <property type="evidence" value="ECO:0007669"/>
    <property type="project" value="TreeGrafter"/>
</dbReference>
<dbReference type="Gene3D" id="2.30.38.10">
    <property type="entry name" value="Luciferase, Domain 3"/>
    <property type="match status" value="1"/>
</dbReference>
<accession>A0AAD4GW23</accession>
<dbReference type="SUPFAM" id="SSF56801">
    <property type="entry name" value="Acetyl-CoA synthetase-like"/>
    <property type="match status" value="1"/>
</dbReference>
<sequence>MCTLHQFNGVQQLQHKAPQVLEPLSPSSVHNQDTNFAAPSNTKQSLSVVLKPQDNPCLFIAASVGSRSLATHDEHLVSPPEPAPRYALEHIVVFDGLKLTATTTPLMRDYRSFLLSGARYRSQRLPSMVQPSDILSLQLTSGTTGEPKASMLTHFNLLNNARSVGIRMKLTPEDIICCPPPLFHCFKLVMGFFAALIHGAAIVFPSDHFNADLTLSAIAEERCTTLLGVPTMFVAELDAYQTKAYNLGSLHKGLAAGSPGPSPLMEKLKTHMNIQAVVIAYGMTETSPVTFSTSLQDSGENKSLTVGRVMSHVRAKVINAQGQIVHRDKRGELCVSGYVLHKGYWNNPAKTLEVMKADHEGTLWMHTRDECVIDKAGYCGENIFPAKIKDRLLAHPSVIEASVVGVQDAKYGEVVGYFLKTASGSRRPSTVEIQDWVKIDMGTSKTPQWVFWVGAGGVCRDFPKTGSGKHQKHILRKLAGNYCSA</sequence>
<organism evidence="3 4">
    <name type="scientific">Aspergillus nanangensis</name>
    <dbReference type="NCBI Taxonomy" id="2582783"/>
    <lineage>
        <taxon>Eukaryota</taxon>
        <taxon>Fungi</taxon>
        <taxon>Dikarya</taxon>
        <taxon>Ascomycota</taxon>
        <taxon>Pezizomycotina</taxon>
        <taxon>Eurotiomycetes</taxon>
        <taxon>Eurotiomycetidae</taxon>
        <taxon>Eurotiales</taxon>
        <taxon>Aspergillaceae</taxon>
        <taxon>Aspergillus</taxon>
        <taxon>Aspergillus subgen. Circumdati</taxon>
    </lineage>
</organism>
<dbReference type="EMBL" id="VCAU01000029">
    <property type="protein sequence ID" value="KAF9890083.1"/>
    <property type="molecule type" value="Genomic_DNA"/>
</dbReference>
<gene>
    <name evidence="3" type="ORF">FE257_006244</name>
</gene>
<dbReference type="InterPro" id="IPR025110">
    <property type="entry name" value="AMP-bd_C"/>
</dbReference>
<comment type="caution">
    <text evidence="3">The sequence shown here is derived from an EMBL/GenBank/DDBJ whole genome shotgun (WGS) entry which is preliminary data.</text>
</comment>
<dbReference type="InterPro" id="IPR045851">
    <property type="entry name" value="AMP-bd_C_sf"/>
</dbReference>
<dbReference type="PROSITE" id="PS00455">
    <property type="entry name" value="AMP_BINDING"/>
    <property type="match status" value="1"/>
</dbReference>
<dbReference type="Gene3D" id="3.30.300.30">
    <property type="match status" value="1"/>
</dbReference>
<dbReference type="GO" id="GO:0006631">
    <property type="term" value="P:fatty acid metabolic process"/>
    <property type="evidence" value="ECO:0007669"/>
    <property type="project" value="TreeGrafter"/>
</dbReference>
<dbReference type="PANTHER" id="PTHR43201">
    <property type="entry name" value="ACYL-COA SYNTHETASE"/>
    <property type="match status" value="1"/>
</dbReference>
<dbReference type="Pfam" id="PF13193">
    <property type="entry name" value="AMP-binding_C"/>
    <property type="match status" value="1"/>
</dbReference>
<protein>
    <recommendedName>
        <fullName evidence="5">AMP-dependent synthetase/ligase domain-containing protein</fullName>
    </recommendedName>
</protein>
<evidence type="ECO:0000259" key="1">
    <source>
        <dbReference type="Pfam" id="PF00501"/>
    </source>
</evidence>
<feature type="domain" description="AMP-dependent synthetase/ligase" evidence="1">
    <location>
        <begin position="113"/>
        <end position="345"/>
    </location>
</feature>
<dbReference type="InterPro" id="IPR000873">
    <property type="entry name" value="AMP-dep_synth/lig_dom"/>
</dbReference>
<dbReference type="Gene3D" id="3.40.50.980">
    <property type="match status" value="2"/>
</dbReference>
<feature type="domain" description="AMP-binding enzyme C-terminal" evidence="2">
    <location>
        <begin position="391"/>
        <end position="469"/>
    </location>
</feature>
<proteinExistence type="predicted"/>
<dbReference type="AlphaFoldDB" id="A0AAD4GW23"/>